<dbReference type="PRINTS" id="PR00344">
    <property type="entry name" value="BCTRLSENSOR"/>
</dbReference>
<feature type="domain" description="Histidine kinase" evidence="14">
    <location>
        <begin position="257"/>
        <end position="464"/>
    </location>
</feature>
<dbReference type="Gene3D" id="3.30.565.10">
    <property type="entry name" value="Histidine kinase-like ATPase, C-terminal domain"/>
    <property type="match status" value="1"/>
</dbReference>
<dbReference type="InterPro" id="IPR003594">
    <property type="entry name" value="HATPase_dom"/>
</dbReference>
<dbReference type="GO" id="GO:0000155">
    <property type="term" value="F:phosphorelay sensor kinase activity"/>
    <property type="evidence" value="ECO:0007669"/>
    <property type="project" value="InterPro"/>
</dbReference>
<dbReference type="InterPro" id="IPR036097">
    <property type="entry name" value="HisK_dim/P_sf"/>
</dbReference>
<evidence type="ECO:0000256" key="1">
    <source>
        <dbReference type="ARBA" id="ARBA00000085"/>
    </source>
</evidence>
<dbReference type="CDD" id="cd00075">
    <property type="entry name" value="HATPase"/>
    <property type="match status" value="1"/>
</dbReference>
<proteinExistence type="predicted"/>
<keyword evidence="12" id="KW-0902">Two-component regulatory system</keyword>
<evidence type="ECO:0000313" key="15">
    <source>
        <dbReference type="EMBL" id="TDH61857.1"/>
    </source>
</evidence>
<dbReference type="CDD" id="cd00082">
    <property type="entry name" value="HisKA"/>
    <property type="match status" value="1"/>
</dbReference>
<evidence type="ECO:0000256" key="9">
    <source>
        <dbReference type="ARBA" id="ARBA00022777"/>
    </source>
</evidence>
<evidence type="ECO:0000256" key="7">
    <source>
        <dbReference type="ARBA" id="ARBA00022692"/>
    </source>
</evidence>
<dbReference type="InterPro" id="IPR003661">
    <property type="entry name" value="HisK_dim/P_dom"/>
</dbReference>
<evidence type="ECO:0000259" key="14">
    <source>
        <dbReference type="PROSITE" id="PS50109"/>
    </source>
</evidence>
<dbReference type="SMART" id="SM00387">
    <property type="entry name" value="HATPase_c"/>
    <property type="match status" value="1"/>
</dbReference>
<comment type="catalytic activity">
    <reaction evidence="1">
        <text>ATP + protein L-histidine = ADP + protein N-phospho-L-histidine.</text>
        <dbReference type="EC" id="2.7.13.3"/>
    </reaction>
</comment>
<dbReference type="PANTHER" id="PTHR43065:SF10">
    <property type="entry name" value="PEROXIDE STRESS-ACTIVATED HISTIDINE KINASE MAK3"/>
    <property type="match status" value="1"/>
</dbReference>
<dbReference type="Gene3D" id="1.10.287.130">
    <property type="match status" value="1"/>
</dbReference>
<evidence type="ECO:0000256" key="10">
    <source>
        <dbReference type="ARBA" id="ARBA00022840"/>
    </source>
</evidence>
<dbReference type="GO" id="GO:0005524">
    <property type="term" value="F:ATP binding"/>
    <property type="evidence" value="ECO:0007669"/>
    <property type="project" value="UniProtKB-KW"/>
</dbReference>
<evidence type="ECO:0000256" key="3">
    <source>
        <dbReference type="ARBA" id="ARBA00012438"/>
    </source>
</evidence>
<organism evidence="15 16">
    <name type="scientific">Dankookia rubra</name>
    <dbReference type="NCBI Taxonomy" id="1442381"/>
    <lineage>
        <taxon>Bacteria</taxon>
        <taxon>Pseudomonadati</taxon>
        <taxon>Pseudomonadota</taxon>
        <taxon>Alphaproteobacteria</taxon>
        <taxon>Acetobacterales</taxon>
        <taxon>Roseomonadaceae</taxon>
        <taxon>Dankookia</taxon>
    </lineage>
</organism>
<evidence type="ECO:0000256" key="8">
    <source>
        <dbReference type="ARBA" id="ARBA00022741"/>
    </source>
</evidence>
<keyword evidence="10" id="KW-0067">ATP-binding</keyword>
<dbReference type="SMART" id="SM00388">
    <property type="entry name" value="HisKA"/>
    <property type="match status" value="1"/>
</dbReference>
<reference evidence="15 16" key="1">
    <citation type="journal article" date="2016" name="J. Microbiol.">
        <title>Dankookia rubra gen. nov., sp. nov., an alphaproteobacterium isolated from sediment of a shallow stream.</title>
        <authorList>
            <person name="Kim W.H."/>
            <person name="Kim D.H."/>
            <person name="Kang K."/>
            <person name="Ahn T.Y."/>
        </authorList>
    </citation>
    <scope>NUCLEOTIDE SEQUENCE [LARGE SCALE GENOMIC DNA]</scope>
    <source>
        <strain evidence="15 16">JCM30602</strain>
    </source>
</reference>
<keyword evidence="4" id="KW-1003">Cell membrane</keyword>
<dbReference type="SUPFAM" id="SSF103190">
    <property type="entry name" value="Sensory domain-like"/>
    <property type="match status" value="1"/>
</dbReference>
<evidence type="ECO:0000256" key="13">
    <source>
        <dbReference type="SAM" id="Phobius"/>
    </source>
</evidence>
<keyword evidence="9" id="KW-0418">Kinase</keyword>
<dbReference type="OrthoDB" id="226486at2"/>
<dbReference type="Pfam" id="PF02518">
    <property type="entry name" value="HATPase_c"/>
    <property type="match status" value="1"/>
</dbReference>
<evidence type="ECO:0000313" key="16">
    <source>
        <dbReference type="Proteomes" id="UP000295096"/>
    </source>
</evidence>
<dbReference type="GO" id="GO:0005886">
    <property type="term" value="C:plasma membrane"/>
    <property type="evidence" value="ECO:0007669"/>
    <property type="project" value="UniProtKB-SubCell"/>
</dbReference>
<comment type="subcellular location">
    <subcellularLocation>
        <location evidence="2">Cell membrane</location>
        <topology evidence="2">Multi-pass membrane protein</topology>
    </subcellularLocation>
</comment>
<dbReference type="EC" id="2.7.13.3" evidence="3"/>
<dbReference type="PROSITE" id="PS50109">
    <property type="entry name" value="HIS_KIN"/>
    <property type="match status" value="1"/>
</dbReference>
<protein>
    <recommendedName>
        <fullName evidence="3">histidine kinase</fullName>
        <ecNumber evidence="3">2.7.13.3</ecNumber>
    </recommendedName>
</protein>
<dbReference type="PANTHER" id="PTHR43065">
    <property type="entry name" value="SENSOR HISTIDINE KINASE"/>
    <property type="match status" value="1"/>
</dbReference>
<keyword evidence="13" id="KW-0472">Membrane</keyword>
<dbReference type="AlphaFoldDB" id="A0A4R5QH57"/>
<dbReference type="InterPro" id="IPR005467">
    <property type="entry name" value="His_kinase_dom"/>
</dbReference>
<evidence type="ECO:0000256" key="12">
    <source>
        <dbReference type="ARBA" id="ARBA00023012"/>
    </source>
</evidence>
<dbReference type="SUPFAM" id="SSF55874">
    <property type="entry name" value="ATPase domain of HSP90 chaperone/DNA topoisomerase II/histidine kinase"/>
    <property type="match status" value="1"/>
</dbReference>
<evidence type="ECO:0000256" key="5">
    <source>
        <dbReference type="ARBA" id="ARBA00022553"/>
    </source>
</evidence>
<evidence type="ECO:0000256" key="6">
    <source>
        <dbReference type="ARBA" id="ARBA00022679"/>
    </source>
</evidence>
<keyword evidence="11 13" id="KW-1133">Transmembrane helix</keyword>
<keyword evidence="7 13" id="KW-0812">Transmembrane</keyword>
<keyword evidence="16" id="KW-1185">Reference proteome</keyword>
<dbReference type="Pfam" id="PF00512">
    <property type="entry name" value="HisKA"/>
    <property type="match status" value="1"/>
</dbReference>
<accession>A0A4R5QH57</accession>
<feature type="transmembrane region" description="Helical" evidence="13">
    <location>
        <begin position="208"/>
        <end position="228"/>
    </location>
</feature>
<dbReference type="InterPro" id="IPR004358">
    <property type="entry name" value="Sig_transdc_His_kin-like_C"/>
</dbReference>
<evidence type="ECO:0000256" key="2">
    <source>
        <dbReference type="ARBA" id="ARBA00004651"/>
    </source>
</evidence>
<comment type="caution">
    <text evidence="15">The sequence shown here is derived from an EMBL/GenBank/DDBJ whole genome shotgun (WGS) entry which is preliminary data.</text>
</comment>
<keyword evidence="8" id="KW-0547">Nucleotide-binding</keyword>
<dbReference type="Proteomes" id="UP000295096">
    <property type="component" value="Unassembled WGS sequence"/>
</dbReference>
<dbReference type="InterPro" id="IPR036890">
    <property type="entry name" value="HATPase_C_sf"/>
</dbReference>
<feature type="transmembrane region" description="Helical" evidence="13">
    <location>
        <begin position="26"/>
        <end position="50"/>
    </location>
</feature>
<sequence>MADRRISGTAVRASQAVGQPFNLVRWFAGLGLLWVSVSAIGLASLLTSFLSAHMLQRDAEVSADFIRSEVIVKPAAEYFAGNASPAGTQQLEAFFGSIAQMPDVVRANVYSADGVILWSSTPALIGHRSTTNHELQRALAGGIAVEDGVISAGTKPEYASFGAEAQGNRYMEAYLPIWAEGSRRVMGVVEIYRVPSSLFRTIDQGVQMVWAATLASAGLLYATLFWMIRRADQLLRSQREQLIEAETLATVGTFASAVAHGVRNPLASMRSSAELAIGEQDPGIRREMLGDILREADRLEGWVRDLLLGARGEALAPGAVAVTALLEEAVRSFGALARQQDVRLILRAPPVPAVRAEAGPLGRAMDNIIANAIQAVARGGEVVIETAVDRTGSMVEIRVADTGPGLSPELVRRVSRPFYSTKPQGTGLGLALARRIVVSYGGTLVLDSVTGRGTTVTIRLRTAAE</sequence>
<keyword evidence="6" id="KW-0808">Transferase</keyword>
<keyword evidence="5" id="KW-0597">Phosphoprotein</keyword>
<dbReference type="InterPro" id="IPR029151">
    <property type="entry name" value="Sensor-like_sf"/>
</dbReference>
<evidence type="ECO:0000256" key="4">
    <source>
        <dbReference type="ARBA" id="ARBA00022475"/>
    </source>
</evidence>
<dbReference type="EMBL" id="SMSJ01000017">
    <property type="protein sequence ID" value="TDH61857.1"/>
    <property type="molecule type" value="Genomic_DNA"/>
</dbReference>
<evidence type="ECO:0000256" key="11">
    <source>
        <dbReference type="ARBA" id="ARBA00022989"/>
    </source>
</evidence>
<gene>
    <name evidence="15" type="ORF">E2C06_15125</name>
</gene>
<dbReference type="SUPFAM" id="SSF47384">
    <property type="entry name" value="Homodimeric domain of signal transducing histidine kinase"/>
    <property type="match status" value="1"/>
</dbReference>
<name>A0A4R5QH57_9PROT</name>